<name>A0A9D6V426_9BACT</name>
<sequence length="343" mass="38256">MKRDMFIRPTENARTILTYPVLRGYDSMWKRSGTLIFSLLLLIIWGSLSAGAEVKSSGKIKAFVSILPMTYFVERVGGPNVEVNVLVGPGQDPHTFEPTPKLMAKLADSQILFKIGFPFEETIIKKVGSTFKNLQVIDLQQGIKLRAMTEEEVEAEEAEHGHEHSKDGEKHEHSHEAGDMDQHTWLDPRLAKIQARTIADTLIRIDPGRKDQYEKNLKDLQTDLDAIHEQLTKSLAPVKGKSFFVFHPAYGYFGDAYGLKQIAVQLGGKEPTARQLARLIELAKEAGVRVIFVQPQFSQKSAEALSKAIGGAVVPLDDLAPDYLKNLKEMAAKLDSALHSRKK</sequence>
<dbReference type="SUPFAM" id="SSF53807">
    <property type="entry name" value="Helical backbone' metal receptor"/>
    <property type="match status" value="1"/>
</dbReference>
<dbReference type="Pfam" id="PF01297">
    <property type="entry name" value="ZnuA"/>
    <property type="match status" value="1"/>
</dbReference>
<dbReference type="GO" id="GO:0046872">
    <property type="term" value="F:metal ion binding"/>
    <property type="evidence" value="ECO:0007669"/>
    <property type="project" value="InterPro"/>
</dbReference>
<keyword evidence="3" id="KW-0732">Signal</keyword>
<evidence type="ECO:0000256" key="4">
    <source>
        <dbReference type="SAM" id="MobiDB-lite"/>
    </source>
</evidence>
<evidence type="ECO:0000256" key="1">
    <source>
        <dbReference type="ARBA" id="ARBA00011028"/>
    </source>
</evidence>
<gene>
    <name evidence="5" type="ORF">HY912_04670</name>
</gene>
<dbReference type="PANTHER" id="PTHR42953">
    <property type="entry name" value="HIGH-AFFINITY ZINC UPTAKE SYSTEM PROTEIN ZNUA-RELATED"/>
    <property type="match status" value="1"/>
</dbReference>
<dbReference type="GO" id="GO:0030001">
    <property type="term" value="P:metal ion transport"/>
    <property type="evidence" value="ECO:0007669"/>
    <property type="project" value="InterPro"/>
</dbReference>
<comment type="similarity">
    <text evidence="1">Belongs to the bacterial solute-binding protein 9 family.</text>
</comment>
<evidence type="ECO:0000256" key="3">
    <source>
        <dbReference type="ARBA" id="ARBA00022729"/>
    </source>
</evidence>
<dbReference type="EMBL" id="JACRDE010000136">
    <property type="protein sequence ID" value="MBI5248767.1"/>
    <property type="molecule type" value="Genomic_DNA"/>
</dbReference>
<organism evidence="5 6">
    <name type="scientific">Desulfomonile tiedjei</name>
    <dbReference type="NCBI Taxonomy" id="2358"/>
    <lineage>
        <taxon>Bacteria</taxon>
        <taxon>Pseudomonadati</taxon>
        <taxon>Thermodesulfobacteriota</taxon>
        <taxon>Desulfomonilia</taxon>
        <taxon>Desulfomonilales</taxon>
        <taxon>Desulfomonilaceae</taxon>
        <taxon>Desulfomonile</taxon>
    </lineage>
</organism>
<evidence type="ECO:0000313" key="5">
    <source>
        <dbReference type="EMBL" id="MBI5248767.1"/>
    </source>
</evidence>
<feature type="compositionally biased region" description="Basic and acidic residues" evidence="4">
    <location>
        <begin position="158"/>
        <end position="179"/>
    </location>
</feature>
<dbReference type="AlphaFoldDB" id="A0A9D6V426"/>
<dbReference type="InterPro" id="IPR050492">
    <property type="entry name" value="Bact_metal-bind_prot9"/>
</dbReference>
<comment type="caution">
    <text evidence="5">The sequence shown here is derived from an EMBL/GenBank/DDBJ whole genome shotgun (WGS) entry which is preliminary data.</text>
</comment>
<accession>A0A9D6V426</accession>
<feature type="region of interest" description="Disordered" evidence="4">
    <location>
        <begin position="150"/>
        <end position="179"/>
    </location>
</feature>
<evidence type="ECO:0000313" key="6">
    <source>
        <dbReference type="Proteomes" id="UP000807825"/>
    </source>
</evidence>
<dbReference type="Gene3D" id="3.40.50.1980">
    <property type="entry name" value="Nitrogenase molybdenum iron protein domain"/>
    <property type="match status" value="2"/>
</dbReference>
<dbReference type="PANTHER" id="PTHR42953:SF3">
    <property type="entry name" value="HIGH-AFFINITY ZINC UPTAKE SYSTEM PROTEIN ZNUA"/>
    <property type="match status" value="1"/>
</dbReference>
<reference evidence="5" key="1">
    <citation type="submission" date="2020-07" db="EMBL/GenBank/DDBJ databases">
        <title>Huge and variable diversity of episymbiotic CPR bacteria and DPANN archaea in groundwater ecosystems.</title>
        <authorList>
            <person name="He C.Y."/>
            <person name="Keren R."/>
            <person name="Whittaker M."/>
            <person name="Farag I.F."/>
            <person name="Doudna J."/>
            <person name="Cate J.H.D."/>
            <person name="Banfield J.F."/>
        </authorList>
    </citation>
    <scope>NUCLEOTIDE SEQUENCE</scope>
    <source>
        <strain evidence="5">NC_groundwater_1664_Pr3_B-0.1um_52_9</strain>
    </source>
</reference>
<keyword evidence="2" id="KW-0813">Transport</keyword>
<evidence type="ECO:0000256" key="2">
    <source>
        <dbReference type="ARBA" id="ARBA00022448"/>
    </source>
</evidence>
<dbReference type="InterPro" id="IPR006127">
    <property type="entry name" value="ZnuA-like"/>
</dbReference>
<protein>
    <submittedName>
        <fullName evidence="5">Zinc ABC transporter substrate-binding protein</fullName>
    </submittedName>
</protein>
<proteinExistence type="inferred from homology"/>
<dbReference type="Proteomes" id="UP000807825">
    <property type="component" value="Unassembled WGS sequence"/>
</dbReference>